<dbReference type="PANTHER" id="PTHR11177:SF317">
    <property type="entry name" value="CHITINASE 12-RELATED"/>
    <property type="match status" value="1"/>
</dbReference>
<organism evidence="7 8">
    <name type="scientific">Plectus sambesii</name>
    <dbReference type="NCBI Taxonomy" id="2011161"/>
    <lineage>
        <taxon>Eukaryota</taxon>
        <taxon>Metazoa</taxon>
        <taxon>Ecdysozoa</taxon>
        <taxon>Nematoda</taxon>
        <taxon>Chromadorea</taxon>
        <taxon>Plectida</taxon>
        <taxon>Plectina</taxon>
        <taxon>Plectoidea</taxon>
        <taxon>Plectidae</taxon>
        <taxon>Plectus</taxon>
    </lineage>
</organism>
<accession>A0A914WG13</accession>
<sequence>MASVKWLPILIFVLLFCESDGAKNYNHQKDYLWKFVKDGSHKLVGDNFDVHNTSFASSPTVLSCYYEYNRPPVDKVDAFLCTHLLFIGLCDIDSNNRLFFPNVNVARDVMRLKKTNPQLKILLTLTPRNQRISNIVLNRNLSAVAVRSITSYLRTNDFDGFDIDWEFPSWSSDAKPTDKNGLTSFLKMLRGSFRSGPKKLLLTMATSAPWTISEKAYDIPSLNKYLDFVNIMNYDFHDFSWYEPFTGYNAPLFAKPLEIWLLSRLNTAYSTLYWVENGMDRSKILCGIPTYGRGYTLLFSFLHSVYAPAIGPSKFGDGLNYSMICDEQRGGLGGYTLEWDDDAKVPYMHKGRQWLAYEDERSVSLKAQWIKEQGFAGAMVFDLASDDWQGSCSYNLFPLIKAINRVLFD</sequence>
<dbReference type="PROSITE" id="PS51910">
    <property type="entry name" value="GH18_2"/>
    <property type="match status" value="1"/>
</dbReference>
<keyword evidence="5" id="KW-0732">Signal</keyword>
<evidence type="ECO:0000256" key="4">
    <source>
        <dbReference type="RuleBase" id="RU004453"/>
    </source>
</evidence>
<evidence type="ECO:0000313" key="8">
    <source>
        <dbReference type="WBParaSite" id="PSAMB.scaffold3size181960.g449.t1"/>
    </source>
</evidence>
<keyword evidence="2 3" id="KW-0326">Glycosidase</keyword>
<dbReference type="Pfam" id="PF00704">
    <property type="entry name" value="Glyco_hydro_18"/>
    <property type="match status" value="1"/>
</dbReference>
<keyword evidence="7" id="KW-1185">Reference proteome</keyword>
<dbReference type="AlphaFoldDB" id="A0A914WG13"/>
<dbReference type="InterPro" id="IPR029070">
    <property type="entry name" value="Chitinase_insertion_sf"/>
</dbReference>
<dbReference type="InterPro" id="IPR017853">
    <property type="entry name" value="GH"/>
</dbReference>
<comment type="similarity">
    <text evidence="4">Belongs to the glycosyl hydrolase 18 family.</text>
</comment>
<evidence type="ECO:0000256" key="2">
    <source>
        <dbReference type="ARBA" id="ARBA00023295"/>
    </source>
</evidence>
<dbReference type="WBParaSite" id="PSAMB.scaffold3size181960.g449.t1">
    <property type="protein sequence ID" value="PSAMB.scaffold3size181960.g449.t1"/>
    <property type="gene ID" value="PSAMB.scaffold3size181960.g449"/>
</dbReference>
<dbReference type="GO" id="GO:0008061">
    <property type="term" value="F:chitin binding"/>
    <property type="evidence" value="ECO:0007669"/>
    <property type="project" value="InterPro"/>
</dbReference>
<dbReference type="InterPro" id="IPR001223">
    <property type="entry name" value="Glyco_hydro18_cat"/>
</dbReference>
<dbReference type="SUPFAM" id="SSF51445">
    <property type="entry name" value="(Trans)glycosidases"/>
    <property type="match status" value="1"/>
</dbReference>
<name>A0A914WG13_9BILA</name>
<keyword evidence="1 3" id="KW-0378">Hydrolase</keyword>
<feature type="signal peptide" evidence="5">
    <location>
        <begin position="1"/>
        <end position="21"/>
    </location>
</feature>
<dbReference type="SUPFAM" id="SSF54556">
    <property type="entry name" value="Chitinase insertion domain"/>
    <property type="match status" value="1"/>
</dbReference>
<dbReference type="InterPro" id="IPR001579">
    <property type="entry name" value="Glyco_hydro_18_chit_AS"/>
</dbReference>
<evidence type="ECO:0000313" key="7">
    <source>
        <dbReference type="Proteomes" id="UP000887566"/>
    </source>
</evidence>
<feature type="domain" description="GH18" evidence="6">
    <location>
        <begin position="60"/>
        <end position="409"/>
    </location>
</feature>
<feature type="chain" id="PRO_5037862213" evidence="5">
    <location>
        <begin position="22"/>
        <end position="409"/>
    </location>
</feature>
<evidence type="ECO:0000256" key="1">
    <source>
        <dbReference type="ARBA" id="ARBA00022801"/>
    </source>
</evidence>
<dbReference type="PROSITE" id="PS01095">
    <property type="entry name" value="GH18_1"/>
    <property type="match status" value="1"/>
</dbReference>
<dbReference type="Gene3D" id="3.20.20.80">
    <property type="entry name" value="Glycosidases"/>
    <property type="match status" value="1"/>
</dbReference>
<evidence type="ECO:0000256" key="5">
    <source>
        <dbReference type="SAM" id="SignalP"/>
    </source>
</evidence>
<dbReference type="GO" id="GO:0004568">
    <property type="term" value="F:chitinase activity"/>
    <property type="evidence" value="ECO:0007669"/>
    <property type="project" value="UniProtKB-ARBA"/>
</dbReference>
<dbReference type="InterPro" id="IPR050314">
    <property type="entry name" value="Glycosyl_Hydrlase_18"/>
</dbReference>
<dbReference type="GO" id="GO:0005576">
    <property type="term" value="C:extracellular region"/>
    <property type="evidence" value="ECO:0007669"/>
    <property type="project" value="TreeGrafter"/>
</dbReference>
<dbReference type="GO" id="GO:0005975">
    <property type="term" value="P:carbohydrate metabolic process"/>
    <property type="evidence" value="ECO:0007669"/>
    <property type="project" value="InterPro"/>
</dbReference>
<dbReference type="SMART" id="SM00636">
    <property type="entry name" value="Glyco_18"/>
    <property type="match status" value="1"/>
</dbReference>
<dbReference type="Proteomes" id="UP000887566">
    <property type="component" value="Unplaced"/>
</dbReference>
<dbReference type="Gene3D" id="3.10.50.10">
    <property type="match status" value="1"/>
</dbReference>
<reference evidence="8" key="1">
    <citation type="submission" date="2022-11" db="UniProtKB">
        <authorList>
            <consortium name="WormBaseParasite"/>
        </authorList>
    </citation>
    <scope>IDENTIFICATION</scope>
</reference>
<dbReference type="InterPro" id="IPR011583">
    <property type="entry name" value="Chitinase_II/V-like_cat"/>
</dbReference>
<dbReference type="PANTHER" id="PTHR11177">
    <property type="entry name" value="CHITINASE"/>
    <property type="match status" value="1"/>
</dbReference>
<evidence type="ECO:0000259" key="6">
    <source>
        <dbReference type="PROSITE" id="PS51910"/>
    </source>
</evidence>
<dbReference type="GO" id="GO:0006032">
    <property type="term" value="P:chitin catabolic process"/>
    <property type="evidence" value="ECO:0007669"/>
    <property type="project" value="UniProtKB-ARBA"/>
</dbReference>
<evidence type="ECO:0000256" key="3">
    <source>
        <dbReference type="RuleBase" id="RU000489"/>
    </source>
</evidence>
<proteinExistence type="inferred from homology"/>
<protein>
    <submittedName>
        <fullName evidence="8">GH18 domain-containing protein</fullName>
    </submittedName>
</protein>